<dbReference type="HOGENOM" id="CLU_1786796_0_0_1"/>
<gene>
    <name evidence="1" type="ORF">DOTSEDRAFT_30904</name>
</gene>
<dbReference type="OrthoDB" id="6612291at2759"/>
<accession>N1Q1U6</accession>
<dbReference type="eggNOG" id="KOG0254">
    <property type="taxonomic scope" value="Eukaryota"/>
</dbReference>
<keyword evidence="2" id="KW-1185">Reference proteome</keyword>
<dbReference type="EMBL" id="KB446535">
    <property type="protein sequence ID" value="EME49721.1"/>
    <property type="molecule type" value="Genomic_DNA"/>
</dbReference>
<dbReference type="Proteomes" id="UP000016933">
    <property type="component" value="Unassembled WGS sequence"/>
</dbReference>
<sequence>MVLYDYDAPVYNAVQGSKHCVAYFNSPDAKIIGAVDTAYTVGAIVAGFSTGGDCVVSPPVILAGELARIRVPHVLWWQHVLHTIPWVCRQNSAAGSIYIGERAPSKVTRGQIMTFWRCFCSVGSFIAYWINFACSKHVKRPGKWD</sequence>
<evidence type="ECO:0000313" key="2">
    <source>
        <dbReference type="Proteomes" id="UP000016933"/>
    </source>
</evidence>
<organism evidence="1 2">
    <name type="scientific">Dothistroma septosporum (strain NZE10 / CBS 128990)</name>
    <name type="common">Red band needle blight fungus</name>
    <name type="synonym">Mycosphaerella pini</name>
    <dbReference type="NCBI Taxonomy" id="675120"/>
    <lineage>
        <taxon>Eukaryota</taxon>
        <taxon>Fungi</taxon>
        <taxon>Dikarya</taxon>
        <taxon>Ascomycota</taxon>
        <taxon>Pezizomycotina</taxon>
        <taxon>Dothideomycetes</taxon>
        <taxon>Dothideomycetidae</taxon>
        <taxon>Mycosphaerellales</taxon>
        <taxon>Mycosphaerellaceae</taxon>
        <taxon>Dothistroma</taxon>
    </lineage>
</organism>
<name>N1Q1U6_DOTSN</name>
<reference evidence="1 2" key="2">
    <citation type="journal article" date="2012" name="PLoS Pathog.">
        <title>Diverse lifestyles and strategies of plant pathogenesis encoded in the genomes of eighteen Dothideomycetes fungi.</title>
        <authorList>
            <person name="Ohm R.A."/>
            <person name="Feau N."/>
            <person name="Henrissat B."/>
            <person name="Schoch C.L."/>
            <person name="Horwitz B.A."/>
            <person name="Barry K.W."/>
            <person name="Condon B.J."/>
            <person name="Copeland A.C."/>
            <person name="Dhillon B."/>
            <person name="Glaser F."/>
            <person name="Hesse C.N."/>
            <person name="Kosti I."/>
            <person name="LaButti K."/>
            <person name="Lindquist E.A."/>
            <person name="Lucas S."/>
            <person name="Salamov A.A."/>
            <person name="Bradshaw R.E."/>
            <person name="Ciuffetti L."/>
            <person name="Hamelin R.C."/>
            <person name="Kema G.H.J."/>
            <person name="Lawrence C."/>
            <person name="Scott J.A."/>
            <person name="Spatafora J.W."/>
            <person name="Turgeon B.G."/>
            <person name="de Wit P.J.G.M."/>
            <person name="Zhong S."/>
            <person name="Goodwin S.B."/>
            <person name="Grigoriev I.V."/>
        </authorList>
    </citation>
    <scope>NUCLEOTIDE SEQUENCE [LARGE SCALE GENOMIC DNA]</scope>
    <source>
        <strain evidence="2">NZE10 / CBS 128990</strain>
    </source>
</reference>
<protein>
    <submittedName>
        <fullName evidence="1">Uncharacterized protein</fullName>
    </submittedName>
</protein>
<dbReference type="Gene3D" id="1.20.1250.20">
    <property type="entry name" value="MFS general substrate transporter like domains"/>
    <property type="match status" value="1"/>
</dbReference>
<dbReference type="InterPro" id="IPR036259">
    <property type="entry name" value="MFS_trans_sf"/>
</dbReference>
<evidence type="ECO:0000313" key="1">
    <source>
        <dbReference type="EMBL" id="EME49721.1"/>
    </source>
</evidence>
<proteinExistence type="predicted"/>
<reference evidence="2" key="1">
    <citation type="journal article" date="2012" name="PLoS Genet.">
        <title>The genomes of the fungal plant pathogens Cladosporium fulvum and Dothistroma septosporum reveal adaptation to different hosts and lifestyles but also signatures of common ancestry.</title>
        <authorList>
            <person name="de Wit P.J.G.M."/>
            <person name="van der Burgt A."/>
            <person name="Oekmen B."/>
            <person name="Stergiopoulos I."/>
            <person name="Abd-Elsalam K.A."/>
            <person name="Aerts A.L."/>
            <person name="Bahkali A.H."/>
            <person name="Beenen H.G."/>
            <person name="Chettri P."/>
            <person name="Cox M.P."/>
            <person name="Datema E."/>
            <person name="de Vries R.P."/>
            <person name="Dhillon B."/>
            <person name="Ganley A.R."/>
            <person name="Griffiths S.A."/>
            <person name="Guo Y."/>
            <person name="Hamelin R.C."/>
            <person name="Henrissat B."/>
            <person name="Kabir M.S."/>
            <person name="Jashni M.K."/>
            <person name="Kema G."/>
            <person name="Klaubauf S."/>
            <person name="Lapidus A."/>
            <person name="Levasseur A."/>
            <person name="Lindquist E."/>
            <person name="Mehrabi R."/>
            <person name="Ohm R.A."/>
            <person name="Owen T.J."/>
            <person name="Salamov A."/>
            <person name="Schwelm A."/>
            <person name="Schijlen E."/>
            <person name="Sun H."/>
            <person name="van den Burg H.A."/>
            <person name="van Ham R.C.H.J."/>
            <person name="Zhang S."/>
            <person name="Goodwin S.B."/>
            <person name="Grigoriev I.V."/>
            <person name="Collemare J."/>
            <person name="Bradshaw R.E."/>
        </authorList>
    </citation>
    <scope>NUCLEOTIDE SEQUENCE [LARGE SCALE GENOMIC DNA]</scope>
    <source>
        <strain evidence="2">NZE10 / CBS 128990</strain>
    </source>
</reference>
<dbReference type="AlphaFoldDB" id="N1Q1U6"/>